<evidence type="ECO:0000256" key="7">
    <source>
        <dbReference type="ARBA" id="ARBA00022763"/>
    </source>
</evidence>
<comment type="similarity">
    <text evidence="2">Belongs to the uracil-DNA glycosylase (UDG) superfamily. Type 4 (UDGa) family.</text>
</comment>
<accession>A0A0S7BJ37</accession>
<evidence type="ECO:0000313" key="14">
    <source>
        <dbReference type="EMBL" id="GAP13931.1"/>
    </source>
</evidence>
<dbReference type="PANTHER" id="PTHR33693:SF1">
    <property type="entry name" value="TYPE-4 URACIL-DNA GLYCOSYLASE"/>
    <property type="match status" value="1"/>
</dbReference>
<evidence type="ECO:0000313" key="15">
    <source>
        <dbReference type="Proteomes" id="UP000055060"/>
    </source>
</evidence>
<dbReference type="GO" id="GO:0051539">
    <property type="term" value="F:4 iron, 4 sulfur cluster binding"/>
    <property type="evidence" value="ECO:0007669"/>
    <property type="project" value="UniProtKB-KW"/>
</dbReference>
<dbReference type="Proteomes" id="UP000055060">
    <property type="component" value="Unassembled WGS sequence"/>
</dbReference>
<feature type="region of interest" description="Disordered" evidence="12">
    <location>
        <begin position="198"/>
        <end position="251"/>
    </location>
</feature>
<dbReference type="InterPro" id="IPR051536">
    <property type="entry name" value="UDG_Type-4/5"/>
</dbReference>
<evidence type="ECO:0000256" key="11">
    <source>
        <dbReference type="ARBA" id="ARBA00023204"/>
    </source>
</evidence>
<keyword evidence="7" id="KW-0227">DNA damage</keyword>
<keyword evidence="10" id="KW-0411">Iron-sulfur</keyword>
<keyword evidence="8" id="KW-0378">Hydrolase</keyword>
<evidence type="ECO:0000259" key="13">
    <source>
        <dbReference type="SMART" id="SM00986"/>
    </source>
</evidence>
<evidence type="ECO:0000256" key="9">
    <source>
        <dbReference type="ARBA" id="ARBA00023004"/>
    </source>
</evidence>
<dbReference type="STRING" id="360412.LARV_01690"/>
<comment type="catalytic activity">
    <reaction evidence="1">
        <text>Hydrolyzes single-stranded DNA or mismatched double-stranded DNA and polynucleotides, releasing free uracil.</text>
        <dbReference type="EC" id="3.2.2.27"/>
    </reaction>
</comment>
<evidence type="ECO:0000256" key="2">
    <source>
        <dbReference type="ARBA" id="ARBA00006521"/>
    </source>
</evidence>
<dbReference type="InterPro" id="IPR036895">
    <property type="entry name" value="Uracil-DNA_glycosylase-like_sf"/>
</dbReference>
<evidence type="ECO:0000256" key="5">
    <source>
        <dbReference type="ARBA" id="ARBA00022485"/>
    </source>
</evidence>
<evidence type="ECO:0000256" key="3">
    <source>
        <dbReference type="ARBA" id="ARBA00012030"/>
    </source>
</evidence>
<dbReference type="EC" id="3.2.2.27" evidence="3"/>
<evidence type="ECO:0000256" key="8">
    <source>
        <dbReference type="ARBA" id="ARBA00022801"/>
    </source>
</evidence>
<proteinExistence type="inferred from homology"/>
<keyword evidence="11" id="KW-0234">DNA repair</keyword>
<organism evidence="14">
    <name type="scientific">Longilinea arvoryzae</name>
    <dbReference type="NCBI Taxonomy" id="360412"/>
    <lineage>
        <taxon>Bacteria</taxon>
        <taxon>Bacillati</taxon>
        <taxon>Chloroflexota</taxon>
        <taxon>Anaerolineae</taxon>
        <taxon>Anaerolineales</taxon>
        <taxon>Anaerolineaceae</taxon>
        <taxon>Longilinea</taxon>
    </lineage>
</organism>
<dbReference type="AlphaFoldDB" id="A0A0S7BJ37"/>
<dbReference type="NCBIfam" id="TIGR00758">
    <property type="entry name" value="UDG_fam4"/>
    <property type="match status" value="1"/>
</dbReference>
<evidence type="ECO:0000256" key="1">
    <source>
        <dbReference type="ARBA" id="ARBA00001400"/>
    </source>
</evidence>
<dbReference type="InterPro" id="IPR005273">
    <property type="entry name" value="Ura-DNA_glyco_family4"/>
</dbReference>
<dbReference type="Gene3D" id="3.40.470.10">
    <property type="entry name" value="Uracil-DNA glycosylase-like domain"/>
    <property type="match status" value="1"/>
</dbReference>
<evidence type="ECO:0000256" key="4">
    <source>
        <dbReference type="ARBA" id="ARBA00019403"/>
    </source>
</evidence>
<dbReference type="Pfam" id="PF03167">
    <property type="entry name" value="UDG"/>
    <property type="match status" value="1"/>
</dbReference>
<dbReference type="SMART" id="SM00987">
    <property type="entry name" value="UreE_C"/>
    <property type="match status" value="1"/>
</dbReference>
<protein>
    <recommendedName>
        <fullName evidence="4">Type-4 uracil-DNA glycosylase</fullName>
        <ecNumber evidence="3">3.2.2.27</ecNumber>
    </recommendedName>
</protein>
<dbReference type="OrthoDB" id="5290748at2"/>
<evidence type="ECO:0000256" key="12">
    <source>
        <dbReference type="SAM" id="MobiDB-lite"/>
    </source>
</evidence>
<dbReference type="RefSeq" id="WP_075073228.1">
    <property type="nucleotide sequence ID" value="NZ_DF967972.1"/>
</dbReference>
<dbReference type="EMBL" id="DF967972">
    <property type="protein sequence ID" value="GAP13931.1"/>
    <property type="molecule type" value="Genomic_DNA"/>
</dbReference>
<name>A0A0S7BJ37_9CHLR</name>
<reference evidence="14" key="1">
    <citation type="submission" date="2015-07" db="EMBL/GenBank/DDBJ databases">
        <title>Draft Genome Sequences of Anaerolinea thermolimosa IMO-1, Bellilinea caldifistulae GOMI-1, Leptolinea tardivitalis YMTK-2, Levilinea saccharolytica KIBI-1,Longilinea arvoryzae KOME-1, Previously Described as Members of the Anaerolineaceae (Chloroflexi).</title>
        <authorList>
            <person name="Sekiguchi Y."/>
            <person name="Ohashi A."/>
            <person name="Matsuura N."/>
            <person name="Tourlousse M.D."/>
        </authorList>
    </citation>
    <scope>NUCLEOTIDE SEQUENCE [LARGE SCALE GENOMIC DNA]</scope>
    <source>
        <strain evidence="14">KOME-1</strain>
    </source>
</reference>
<sequence length="251" mass="27242">MDSAEVLKEIAEQVTVCEKCNLHFSRKKAVPGEGPSSVELMFIGEGPGFYENELGRPFVGQAGKFLDELLARAGVSREKVFITNVVKCRPPGNHDPEPEELSACRGYLERQIEALNPRVIVTLGRFSMAHFLPYAKISSAHGKATWVNGRLVVAMYHPAAALHQPSLQETVLEDFSHLPEFIKLAQKTQAGHVISASAAVDPAESTTQPAPAQPHTEQHSLLDILPDQAVEPPAPPADDPDDSGPVQLSLF</sequence>
<feature type="domain" description="Uracil-DNA glycosylase-like" evidence="13">
    <location>
        <begin position="31"/>
        <end position="176"/>
    </location>
</feature>
<dbReference type="InterPro" id="IPR005122">
    <property type="entry name" value="Uracil-DNA_glycosylase-like"/>
</dbReference>
<gene>
    <name evidence="14" type="ORF">LARV_01690</name>
</gene>
<dbReference type="GO" id="GO:0004844">
    <property type="term" value="F:uracil DNA N-glycosylase activity"/>
    <property type="evidence" value="ECO:0007669"/>
    <property type="project" value="UniProtKB-EC"/>
</dbReference>
<evidence type="ECO:0000256" key="6">
    <source>
        <dbReference type="ARBA" id="ARBA00022723"/>
    </source>
</evidence>
<dbReference type="PANTHER" id="PTHR33693">
    <property type="entry name" value="TYPE-5 URACIL-DNA GLYCOSYLASE"/>
    <property type="match status" value="1"/>
</dbReference>
<dbReference type="SMART" id="SM00986">
    <property type="entry name" value="UDG"/>
    <property type="match status" value="1"/>
</dbReference>
<keyword evidence="6" id="KW-0479">Metal-binding</keyword>
<dbReference type="GO" id="GO:0046872">
    <property type="term" value="F:metal ion binding"/>
    <property type="evidence" value="ECO:0007669"/>
    <property type="project" value="UniProtKB-KW"/>
</dbReference>
<evidence type="ECO:0000256" key="10">
    <source>
        <dbReference type="ARBA" id="ARBA00023014"/>
    </source>
</evidence>
<dbReference type="CDD" id="cd10030">
    <property type="entry name" value="UDG-F4_TTUDGA_SPO1dp_like"/>
    <property type="match status" value="1"/>
</dbReference>
<dbReference type="GO" id="GO:0006281">
    <property type="term" value="P:DNA repair"/>
    <property type="evidence" value="ECO:0007669"/>
    <property type="project" value="UniProtKB-KW"/>
</dbReference>
<keyword evidence="9" id="KW-0408">Iron</keyword>
<keyword evidence="5" id="KW-0004">4Fe-4S</keyword>
<dbReference type="SUPFAM" id="SSF52141">
    <property type="entry name" value="Uracil-DNA glycosylase-like"/>
    <property type="match status" value="1"/>
</dbReference>
<keyword evidence="15" id="KW-1185">Reference proteome</keyword>